<dbReference type="AlphaFoldDB" id="A0A813KBV8"/>
<comment type="caution">
    <text evidence="2">The sequence shown here is derived from an EMBL/GenBank/DDBJ whole genome shotgun (WGS) entry which is preliminary data.</text>
</comment>
<protein>
    <submittedName>
        <fullName evidence="2">Uncharacterized protein</fullName>
    </submittedName>
</protein>
<name>A0A813KBV8_POLGL</name>
<sequence length="197" mass="21451">MGCSASTSVREERSIPRFAQVVPAHDVRREAYPPPHVNGRKSSHFHKTAAKGGKQPVPAAWQDGEARAKSGSPRVKVPVSTLWMRTSTPGSAAESPELKSFNEATVVPEPSGLKEFSSFKLSPGKAERLAGHRLAPCAPTHKGWLKRLNKTLTAWEESPSHLVGSVILRRELLEEDMAAEDALFLATDRTPTVAKRS</sequence>
<gene>
    <name evidence="2" type="ORF">PGLA2088_LOCUS32501</name>
</gene>
<organism evidence="2 3">
    <name type="scientific">Polarella glacialis</name>
    <name type="common">Dinoflagellate</name>
    <dbReference type="NCBI Taxonomy" id="89957"/>
    <lineage>
        <taxon>Eukaryota</taxon>
        <taxon>Sar</taxon>
        <taxon>Alveolata</taxon>
        <taxon>Dinophyceae</taxon>
        <taxon>Suessiales</taxon>
        <taxon>Suessiaceae</taxon>
        <taxon>Polarella</taxon>
    </lineage>
</organism>
<evidence type="ECO:0000256" key="1">
    <source>
        <dbReference type="SAM" id="MobiDB-lite"/>
    </source>
</evidence>
<accession>A0A813KBV8</accession>
<dbReference type="Proteomes" id="UP000626109">
    <property type="component" value="Unassembled WGS sequence"/>
</dbReference>
<evidence type="ECO:0000313" key="2">
    <source>
        <dbReference type="EMBL" id="CAE8702617.1"/>
    </source>
</evidence>
<dbReference type="EMBL" id="CAJNNW010030148">
    <property type="protein sequence ID" value="CAE8702617.1"/>
    <property type="molecule type" value="Genomic_DNA"/>
</dbReference>
<feature type="region of interest" description="Disordered" evidence="1">
    <location>
        <begin position="1"/>
        <end position="43"/>
    </location>
</feature>
<proteinExistence type="predicted"/>
<evidence type="ECO:0000313" key="3">
    <source>
        <dbReference type="Proteomes" id="UP000626109"/>
    </source>
</evidence>
<reference evidence="2" key="1">
    <citation type="submission" date="2021-02" db="EMBL/GenBank/DDBJ databases">
        <authorList>
            <person name="Dougan E. K."/>
            <person name="Rhodes N."/>
            <person name="Thang M."/>
            <person name="Chan C."/>
        </authorList>
    </citation>
    <scope>NUCLEOTIDE SEQUENCE</scope>
</reference>